<dbReference type="Gene3D" id="1.10.510.10">
    <property type="entry name" value="Transferase(Phosphotransferase) domain 1"/>
    <property type="match status" value="1"/>
</dbReference>
<dbReference type="AlphaFoldDB" id="A0A0D2GMX0"/>
<evidence type="ECO:0008006" key="5">
    <source>
        <dbReference type="Google" id="ProtNLM"/>
    </source>
</evidence>
<feature type="compositionally biased region" description="Gly residues" evidence="2">
    <location>
        <begin position="515"/>
        <end position="525"/>
    </location>
</feature>
<gene>
    <name evidence="3" type="ORF">Z518_11120</name>
</gene>
<sequence length="807" mass="92190">MSSELDQLRRQLEEEKQLRQEERRLRQEEKRLREEEKRLREEEQCRRIAAEEHAISEQRRREEEQQYYQQRTGSTSLAEFLDAYHVHLYQGLTVQDKDQSTQGTPANADRKLRPDYIVPWIDFPAHQTRMWDIVMESDFISERHFTSLHTLKETGEQLHQRQLSSELDLQYFVRFAINDQVTSIIKHLSQHTVLRQTLNLQGSVKFENHGNMLSPDEAVQNFQNLTISQPQPRGRPEQSSSATRSSSPSRLRTSIPRADQFCVYSVFDEVGETIYRVPVLIFEYKAAHKLTLGHIYAGLRETCLDDIVQEQPEEDVERRCQRLVAAVVTQAFAYMISSRLEFGCVFTGEAFIFLRIPEDDYSRVHYALAVPHGDVGPTTGWTGELNHGNRLHLTAVSQLLAFTLGAIQSPRRTLQWRRNAEIELKTWQVMTEDLEEEIPAKDVPGSEYRPPQGDAARFLVESPICHRLRPRKLQMNEDAPIPTNPSAESDEDSDDGPASTETPSRAPPVARRGVAGEGTGRGGAVSRGSPSTTSYQQRNLGPYCSALCLKGLVEKGVLDFSCPNVHQHGSGPRHAIGLQEFRQLVQHVLQHQLEYCEELFLYGARGCLYRIRVPHWGYTMVAKGTRREFVADLQREASIYKRYLKPIQGIYTPVYLGSFDLAYPLDYIGVVPIVHIMVLSFGGCSLNNLRSLPAATDTAIEGLRAIHGLGILHRDVARRNMLWDSKEQRVIWHDFGRACICRRDPLTEKSVNTRTISLVGKKDRNDPQREFSKEIRKALSELRLNRSLQPGPLYSSVSRGIGMEILV</sequence>
<dbReference type="PANTHER" id="PTHR37171:SF1">
    <property type="entry name" value="SERINE_THREONINE-PROTEIN KINASE YRZF-RELATED"/>
    <property type="match status" value="1"/>
</dbReference>
<dbReference type="EMBL" id="KN847485">
    <property type="protein sequence ID" value="KIW99707.1"/>
    <property type="molecule type" value="Genomic_DNA"/>
</dbReference>
<dbReference type="GeneID" id="25299191"/>
<keyword evidence="4" id="KW-1185">Reference proteome</keyword>
<keyword evidence="1" id="KW-0175">Coiled coil</keyword>
<feature type="coiled-coil region" evidence="1">
    <location>
        <begin position="1"/>
        <end position="52"/>
    </location>
</feature>
<feature type="region of interest" description="Disordered" evidence="2">
    <location>
        <begin position="228"/>
        <end position="253"/>
    </location>
</feature>
<organism evidence="3 4">
    <name type="scientific">Rhinocladiella mackenziei CBS 650.93</name>
    <dbReference type="NCBI Taxonomy" id="1442369"/>
    <lineage>
        <taxon>Eukaryota</taxon>
        <taxon>Fungi</taxon>
        <taxon>Dikarya</taxon>
        <taxon>Ascomycota</taxon>
        <taxon>Pezizomycotina</taxon>
        <taxon>Eurotiomycetes</taxon>
        <taxon>Chaetothyriomycetidae</taxon>
        <taxon>Chaetothyriales</taxon>
        <taxon>Herpotrichiellaceae</taxon>
        <taxon>Rhinocladiella</taxon>
    </lineage>
</organism>
<reference evidence="3 4" key="1">
    <citation type="submission" date="2015-01" db="EMBL/GenBank/DDBJ databases">
        <title>The Genome Sequence of Rhinocladiella mackenzie CBS 650.93.</title>
        <authorList>
            <consortium name="The Broad Institute Genomics Platform"/>
            <person name="Cuomo C."/>
            <person name="de Hoog S."/>
            <person name="Gorbushina A."/>
            <person name="Stielow B."/>
            <person name="Teixiera M."/>
            <person name="Abouelleil A."/>
            <person name="Chapman S.B."/>
            <person name="Priest M."/>
            <person name="Young S.K."/>
            <person name="Wortman J."/>
            <person name="Nusbaum C."/>
            <person name="Birren B."/>
        </authorList>
    </citation>
    <scope>NUCLEOTIDE SEQUENCE [LARGE SCALE GENOMIC DNA]</scope>
    <source>
        <strain evidence="3 4">CBS 650.93</strain>
    </source>
</reference>
<accession>A0A0D2GMX0</accession>
<dbReference type="PANTHER" id="PTHR37171">
    <property type="entry name" value="SERINE/THREONINE-PROTEIN KINASE YRZF-RELATED"/>
    <property type="match status" value="1"/>
</dbReference>
<dbReference type="RefSeq" id="XP_013266844.1">
    <property type="nucleotide sequence ID" value="XM_013411390.1"/>
</dbReference>
<dbReference type="SUPFAM" id="SSF56112">
    <property type="entry name" value="Protein kinase-like (PK-like)"/>
    <property type="match status" value="1"/>
</dbReference>
<evidence type="ECO:0000256" key="1">
    <source>
        <dbReference type="SAM" id="Coils"/>
    </source>
</evidence>
<evidence type="ECO:0000313" key="4">
    <source>
        <dbReference type="Proteomes" id="UP000053617"/>
    </source>
</evidence>
<feature type="compositionally biased region" description="Low complexity" evidence="2">
    <location>
        <begin position="239"/>
        <end position="253"/>
    </location>
</feature>
<protein>
    <recommendedName>
        <fullName evidence="5">Protein kinase domain-containing protein</fullName>
    </recommendedName>
</protein>
<evidence type="ECO:0000313" key="3">
    <source>
        <dbReference type="EMBL" id="KIW99707.1"/>
    </source>
</evidence>
<proteinExistence type="predicted"/>
<feature type="region of interest" description="Disordered" evidence="2">
    <location>
        <begin position="469"/>
        <end position="536"/>
    </location>
</feature>
<dbReference type="VEuPathDB" id="FungiDB:Z518_11120"/>
<name>A0A0D2GMX0_9EURO</name>
<evidence type="ECO:0000256" key="2">
    <source>
        <dbReference type="SAM" id="MobiDB-lite"/>
    </source>
</evidence>
<dbReference type="InterPro" id="IPR052396">
    <property type="entry name" value="Meiotic_Drive_Suppr_Kinase"/>
</dbReference>
<dbReference type="Proteomes" id="UP000053617">
    <property type="component" value="Unassembled WGS sequence"/>
</dbReference>
<dbReference type="InterPro" id="IPR011009">
    <property type="entry name" value="Kinase-like_dom_sf"/>
</dbReference>
<dbReference type="OrthoDB" id="2156052at2759"/>
<dbReference type="HOGENOM" id="CLU_010672_3_1_1"/>